<dbReference type="Gene3D" id="1.10.3730.20">
    <property type="match status" value="1"/>
</dbReference>
<feature type="transmembrane region" description="Helical" evidence="6">
    <location>
        <begin position="250"/>
        <end position="270"/>
    </location>
</feature>
<dbReference type="OrthoDB" id="9812547at2"/>
<reference evidence="8 9" key="1">
    <citation type="submission" date="2016-04" db="EMBL/GenBank/DDBJ databases">
        <title>Complete genome sequence and analysis of deep-sea sediment isolate, Amycolatopsis sp. WP1.</title>
        <authorList>
            <person name="Wang H."/>
            <person name="Chen S."/>
            <person name="Wu Q."/>
        </authorList>
    </citation>
    <scope>NUCLEOTIDE SEQUENCE [LARGE SCALE GENOMIC DNA]</scope>
    <source>
        <strain evidence="8 9">WP1</strain>
    </source>
</reference>
<keyword evidence="5 6" id="KW-0472">Membrane</keyword>
<evidence type="ECO:0000313" key="9">
    <source>
        <dbReference type="Proteomes" id="UP000250434"/>
    </source>
</evidence>
<accession>A0A344L5E1</accession>
<dbReference type="InterPro" id="IPR050638">
    <property type="entry name" value="AA-Vitamin_Transporters"/>
</dbReference>
<evidence type="ECO:0000256" key="4">
    <source>
        <dbReference type="ARBA" id="ARBA00022989"/>
    </source>
</evidence>
<dbReference type="InterPro" id="IPR037185">
    <property type="entry name" value="EmrE-like"/>
</dbReference>
<organism evidence="8 9">
    <name type="scientific">Amycolatopsis albispora</name>
    <dbReference type="NCBI Taxonomy" id="1804986"/>
    <lineage>
        <taxon>Bacteria</taxon>
        <taxon>Bacillati</taxon>
        <taxon>Actinomycetota</taxon>
        <taxon>Actinomycetes</taxon>
        <taxon>Pseudonocardiales</taxon>
        <taxon>Pseudonocardiaceae</taxon>
        <taxon>Amycolatopsis</taxon>
    </lineage>
</organism>
<comment type="subcellular location">
    <subcellularLocation>
        <location evidence="1">Membrane</location>
        <topology evidence="1">Multi-pass membrane protein</topology>
    </subcellularLocation>
</comment>
<feature type="transmembrane region" description="Helical" evidence="6">
    <location>
        <begin position="129"/>
        <end position="148"/>
    </location>
</feature>
<feature type="domain" description="EamA" evidence="7">
    <location>
        <begin position="17"/>
        <end position="145"/>
    </location>
</feature>
<keyword evidence="3 6" id="KW-0812">Transmembrane</keyword>
<evidence type="ECO:0000313" key="8">
    <source>
        <dbReference type="EMBL" id="AXB43265.1"/>
    </source>
</evidence>
<feature type="transmembrane region" description="Helical" evidence="6">
    <location>
        <begin position="101"/>
        <end position="122"/>
    </location>
</feature>
<dbReference type="PANTHER" id="PTHR32322">
    <property type="entry name" value="INNER MEMBRANE TRANSPORTER"/>
    <property type="match status" value="1"/>
</dbReference>
<evidence type="ECO:0000259" key="7">
    <source>
        <dbReference type="Pfam" id="PF00892"/>
    </source>
</evidence>
<dbReference type="KEGG" id="aab:A4R43_12470"/>
<evidence type="ECO:0000256" key="1">
    <source>
        <dbReference type="ARBA" id="ARBA00004141"/>
    </source>
</evidence>
<name>A0A344L5E1_9PSEU</name>
<evidence type="ECO:0000256" key="2">
    <source>
        <dbReference type="ARBA" id="ARBA00007362"/>
    </source>
</evidence>
<gene>
    <name evidence="8" type="ORF">A4R43_12470</name>
</gene>
<feature type="transmembrane region" description="Helical" evidence="6">
    <location>
        <begin position="73"/>
        <end position="95"/>
    </location>
</feature>
<proteinExistence type="inferred from homology"/>
<evidence type="ECO:0000256" key="6">
    <source>
        <dbReference type="SAM" id="Phobius"/>
    </source>
</evidence>
<feature type="transmembrane region" description="Helical" evidence="6">
    <location>
        <begin position="276"/>
        <end position="294"/>
    </location>
</feature>
<dbReference type="Pfam" id="PF00892">
    <property type="entry name" value="EamA"/>
    <property type="match status" value="2"/>
</dbReference>
<dbReference type="EMBL" id="CP015163">
    <property type="protein sequence ID" value="AXB43265.1"/>
    <property type="molecule type" value="Genomic_DNA"/>
</dbReference>
<evidence type="ECO:0000256" key="3">
    <source>
        <dbReference type="ARBA" id="ARBA00022692"/>
    </source>
</evidence>
<dbReference type="SUPFAM" id="SSF103481">
    <property type="entry name" value="Multidrug resistance efflux transporter EmrE"/>
    <property type="match status" value="2"/>
</dbReference>
<feature type="domain" description="EamA" evidence="7">
    <location>
        <begin position="157"/>
        <end position="293"/>
    </location>
</feature>
<feature type="transmembrane region" description="Helical" evidence="6">
    <location>
        <begin position="12"/>
        <end position="35"/>
    </location>
</feature>
<dbReference type="GO" id="GO:0016020">
    <property type="term" value="C:membrane"/>
    <property type="evidence" value="ECO:0007669"/>
    <property type="project" value="UniProtKB-SubCell"/>
</dbReference>
<feature type="transmembrane region" description="Helical" evidence="6">
    <location>
        <begin position="154"/>
        <end position="174"/>
    </location>
</feature>
<keyword evidence="9" id="KW-1185">Reference proteome</keyword>
<dbReference type="InterPro" id="IPR000620">
    <property type="entry name" value="EamA_dom"/>
</dbReference>
<protein>
    <recommendedName>
        <fullName evidence="7">EamA domain-containing protein</fullName>
    </recommendedName>
</protein>
<dbReference type="RefSeq" id="WP_113692508.1">
    <property type="nucleotide sequence ID" value="NZ_CP015163.1"/>
</dbReference>
<evidence type="ECO:0000256" key="5">
    <source>
        <dbReference type="ARBA" id="ARBA00023136"/>
    </source>
</evidence>
<dbReference type="Proteomes" id="UP000250434">
    <property type="component" value="Chromosome"/>
</dbReference>
<keyword evidence="4 6" id="KW-1133">Transmembrane helix</keyword>
<feature type="transmembrane region" description="Helical" evidence="6">
    <location>
        <begin position="220"/>
        <end position="243"/>
    </location>
</feature>
<feature type="transmembrane region" description="Helical" evidence="6">
    <location>
        <begin position="186"/>
        <end position="208"/>
    </location>
</feature>
<sequence>MENAVPRGPRWLIGINLLVLYLVWGSTYLAIRIMVETIPPLSGAGVRFVVAGGLLYGWCALRSRRWLLLDRAELGGAALTGVLIIGGGLGLLTLGERTVPSGLAALVIASMPLWVAVFRLLAKERPRPAVLVGLVIGFSGVVVLLAPSGWGGPVAFTGLMILVAAAIAEAVGSFYTPRVRLPENALLTAGAQMLVAGPLLIAVGLLAGEELAPSAWSGDSWWALLYLIGPGSILAFGSLIWLLTRAPVTVATTYAYVNPAVALLLGWLILDEQLTPGILAGGALIITAVILVLWGERQETAEREPAAADHHRGREP</sequence>
<feature type="transmembrane region" description="Helical" evidence="6">
    <location>
        <begin position="41"/>
        <end position="61"/>
    </location>
</feature>
<dbReference type="PANTHER" id="PTHR32322:SF2">
    <property type="entry name" value="EAMA DOMAIN-CONTAINING PROTEIN"/>
    <property type="match status" value="1"/>
</dbReference>
<dbReference type="AlphaFoldDB" id="A0A344L5E1"/>
<comment type="similarity">
    <text evidence="2">Belongs to the EamA transporter family.</text>
</comment>